<comment type="similarity">
    <text evidence="2 5">Belongs to the AB hydrolase superfamily. Lipase family.</text>
</comment>
<dbReference type="STRING" id="947166.A0A1D1VLP2"/>
<name>A0A1D1VLP2_RAMVA</name>
<evidence type="ECO:0000313" key="9">
    <source>
        <dbReference type="Proteomes" id="UP000186922"/>
    </source>
</evidence>
<evidence type="ECO:0000256" key="6">
    <source>
        <dbReference type="SAM" id="SignalP"/>
    </source>
</evidence>
<keyword evidence="9" id="KW-1185">Reference proteome</keyword>
<evidence type="ECO:0000256" key="1">
    <source>
        <dbReference type="ARBA" id="ARBA00004613"/>
    </source>
</evidence>
<dbReference type="InterPro" id="IPR033906">
    <property type="entry name" value="Lipase_N"/>
</dbReference>
<dbReference type="EMBL" id="BDGG01000007">
    <property type="protein sequence ID" value="GAV01861.1"/>
    <property type="molecule type" value="Genomic_DNA"/>
</dbReference>
<dbReference type="OrthoDB" id="199913at2759"/>
<dbReference type="Gene3D" id="3.40.50.1820">
    <property type="entry name" value="alpha/beta hydrolase"/>
    <property type="match status" value="1"/>
</dbReference>
<evidence type="ECO:0000256" key="2">
    <source>
        <dbReference type="ARBA" id="ARBA00010701"/>
    </source>
</evidence>
<dbReference type="PRINTS" id="PR00821">
    <property type="entry name" value="TAGLIPASE"/>
</dbReference>
<keyword evidence="3" id="KW-0964">Secreted</keyword>
<dbReference type="GO" id="GO:0004806">
    <property type="term" value="F:triacylglycerol lipase activity"/>
    <property type="evidence" value="ECO:0007669"/>
    <property type="project" value="InterPro"/>
</dbReference>
<evidence type="ECO:0000259" key="7">
    <source>
        <dbReference type="Pfam" id="PF00151"/>
    </source>
</evidence>
<dbReference type="AlphaFoldDB" id="A0A1D1VLP2"/>
<gene>
    <name evidence="8" type="primary">RvY_12503-1</name>
    <name evidence="8" type="synonym">RvY_12503.1</name>
    <name evidence="8" type="ORF">RvY_12503</name>
</gene>
<dbReference type="PANTHER" id="PTHR11610">
    <property type="entry name" value="LIPASE"/>
    <property type="match status" value="1"/>
</dbReference>
<comment type="caution">
    <text evidence="8">The sequence shown here is derived from an EMBL/GenBank/DDBJ whole genome shotgun (WGS) entry which is preliminary data.</text>
</comment>
<dbReference type="InterPro" id="IPR029058">
    <property type="entry name" value="AB_hydrolase_fold"/>
</dbReference>
<comment type="subcellular location">
    <subcellularLocation>
        <location evidence="1">Secreted</location>
    </subcellularLocation>
</comment>
<feature type="domain" description="Lipase" evidence="7">
    <location>
        <begin position="71"/>
        <end position="422"/>
    </location>
</feature>
<evidence type="ECO:0000256" key="5">
    <source>
        <dbReference type="RuleBase" id="RU004262"/>
    </source>
</evidence>
<proteinExistence type="inferred from homology"/>
<organism evidence="8 9">
    <name type="scientific">Ramazzottius varieornatus</name>
    <name type="common">Water bear</name>
    <name type="synonym">Tardigrade</name>
    <dbReference type="NCBI Taxonomy" id="947166"/>
    <lineage>
        <taxon>Eukaryota</taxon>
        <taxon>Metazoa</taxon>
        <taxon>Ecdysozoa</taxon>
        <taxon>Tardigrada</taxon>
        <taxon>Eutardigrada</taxon>
        <taxon>Parachela</taxon>
        <taxon>Hypsibioidea</taxon>
        <taxon>Ramazzottiidae</taxon>
        <taxon>Ramazzottius</taxon>
    </lineage>
</organism>
<dbReference type="Pfam" id="PF00151">
    <property type="entry name" value="Lipase"/>
    <property type="match status" value="1"/>
</dbReference>
<dbReference type="GO" id="GO:0016042">
    <property type="term" value="P:lipid catabolic process"/>
    <property type="evidence" value="ECO:0007669"/>
    <property type="project" value="TreeGrafter"/>
</dbReference>
<dbReference type="InterPro" id="IPR036392">
    <property type="entry name" value="PLAT/LH2_dom_sf"/>
</dbReference>
<dbReference type="GO" id="GO:0005615">
    <property type="term" value="C:extracellular space"/>
    <property type="evidence" value="ECO:0007669"/>
    <property type="project" value="TreeGrafter"/>
</dbReference>
<dbReference type="InterPro" id="IPR000734">
    <property type="entry name" value="TAG_lipase"/>
</dbReference>
<feature type="signal peptide" evidence="6">
    <location>
        <begin position="1"/>
        <end position="19"/>
    </location>
</feature>
<dbReference type="PANTHER" id="PTHR11610:SF173">
    <property type="entry name" value="LIPASE DOMAIN-CONTAINING PROTEIN-RELATED"/>
    <property type="match status" value="1"/>
</dbReference>
<dbReference type="ESTHER" id="ramva-a0a1d1vlp2">
    <property type="family name" value="Pancreatic_lipase"/>
</dbReference>
<dbReference type="InterPro" id="IPR013818">
    <property type="entry name" value="Lipase"/>
</dbReference>
<dbReference type="SUPFAM" id="SSF49723">
    <property type="entry name" value="Lipase/lipooxygenase domain (PLAT/LH2 domain)"/>
    <property type="match status" value="1"/>
</dbReference>
<dbReference type="Gene3D" id="2.60.60.20">
    <property type="entry name" value="PLAT/LH2 domain"/>
    <property type="match status" value="1"/>
</dbReference>
<dbReference type="PRINTS" id="PR00823">
    <property type="entry name" value="PANCLIPASE"/>
</dbReference>
<accession>A0A1D1VLP2</accession>
<dbReference type="SUPFAM" id="SSF53474">
    <property type="entry name" value="alpha/beta-Hydrolases"/>
    <property type="match status" value="1"/>
</dbReference>
<protein>
    <recommendedName>
        <fullName evidence="7">Lipase domain-containing protein</fullName>
    </recommendedName>
</protein>
<evidence type="ECO:0000256" key="4">
    <source>
        <dbReference type="ARBA" id="ARBA00023157"/>
    </source>
</evidence>
<dbReference type="CDD" id="cd00707">
    <property type="entry name" value="Pancreat_lipase_like"/>
    <property type="match status" value="1"/>
</dbReference>
<dbReference type="InterPro" id="IPR002331">
    <property type="entry name" value="Lipase_panc"/>
</dbReference>
<sequence>MLLACQLVILALVVPAILAFRRLPPQNVLPDTVPLQYDALSSKLLPKLIRGHLLDGVQQRGTLNDGEQRTSCCGDLGCFPITSDFFHILHRPINAAPNCAIRTKLKMRLNTRENPDKSEFLDLYDSAATIGQSHFQPQRPTKVIIHGLMDRYVLRWNRQMMEEFLLEGDYNVIRLDWSAGNQPPYTQAVANSRLVGVFTAQFIKHLVDEYGARMQDFHLIGHSLGTHTACYAGEHIRLNYGTLLQRITALDPAGPYFENMPPTVRCDPTDANFIDTIISDGQYIIPNMGLGSSQPMGHINFYPNGGTLQPGCENLGPLNRAAADSLRLMTAFDLLEMLTESMTETFICSHMRALMMFVESINTAPCSICSYECTTYTDFLEGKCFSCKDATKCSKLGYFVNASLAHPNVQNKFYTLTADATPLCTTMYKFQMTLQNKTKENQAKTAKGMVKVTLHGTRGSSNALLLSENAVTMEPGKTYRFMVESRRDLGVVHSLVLYWVDSSHLVDVGKAKIIHLHGNLLLTDQSELISEFQPTQSAVKEKRNQLASFVTSHSQ</sequence>
<reference evidence="8 9" key="1">
    <citation type="journal article" date="2016" name="Nat. Commun.">
        <title>Extremotolerant tardigrade genome and improved radiotolerance of human cultured cells by tardigrade-unique protein.</title>
        <authorList>
            <person name="Hashimoto T."/>
            <person name="Horikawa D.D."/>
            <person name="Saito Y."/>
            <person name="Kuwahara H."/>
            <person name="Kozuka-Hata H."/>
            <person name="Shin-I T."/>
            <person name="Minakuchi Y."/>
            <person name="Ohishi K."/>
            <person name="Motoyama A."/>
            <person name="Aizu T."/>
            <person name="Enomoto A."/>
            <person name="Kondo K."/>
            <person name="Tanaka S."/>
            <person name="Hara Y."/>
            <person name="Koshikawa S."/>
            <person name="Sagara H."/>
            <person name="Miura T."/>
            <person name="Yokobori S."/>
            <person name="Miyagawa K."/>
            <person name="Suzuki Y."/>
            <person name="Kubo T."/>
            <person name="Oyama M."/>
            <person name="Kohara Y."/>
            <person name="Fujiyama A."/>
            <person name="Arakawa K."/>
            <person name="Katayama T."/>
            <person name="Toyoda A."/>
            <person name="Kunieda T."/>
        </authorList>
    </citation>
    <scope>NUCLEOTIDE SEQUENCE [LARGE SCALE GENOMIC DNA]</scope>
    <source>
        <strain evidence="8 9">YOKOZUNA-1</strain>
    </source>
</reference>
<keyword evidence="4" id="KW-1015">Disulfide bond</keyword>
<feature type="chain" id="PRO_5008898584" description="Lipase domain-containing protein" evidence="6">
    <location>
        <begin position="20"/>
        <end position="555"/>
    </location>
</feature>
<dbReference type="Proteomes" id="UP000186922">
    <property type="component" value="Unassembled WGS sequence"/>
</dbReference>
<evidence type="ECO:0000256" key="3">
    <source>
        <dbReference type="ARBA" id="ARBA00022525"/>
    </source>
</evidence>
<keyword evidence="6" id="KW-0732">Signal</keyword>
<evidence type="ECO:0000313" key="8">
    <source>
        <dbReference type="EMBL" id="GAV01861.1"/>
    </source>
</evidence>